<dbReference type="EMBL" id="JAYKLX010000005">
    <property type="protein sequence ID" value="MEB3346233.1"/>
    <property type="molecule type" value="Genomic_DNA"/>
</dbReference>
<gene>
    <name evidence="2" type="ORF">U6A24_12215</name>
</gene>
<feature type="chain" id="PRO_5045844447" evidence="1">
    <location>
        <begin position="19"/>
        <end position="264"/>
    </location>
</feature>
<evidence type="ECO:0000313" key="3">
    <source>
        <dbReference type="Proteomes" id="UP001327027"/>
    </source>
</evidence>
<proteinExistence type="predicted"/>
<dbReference type="NCBIfam" id="TIGR01200">
    <property type="entry name" value="GLPGLI"/>
    <property type="match status" value="1"/>
</dbReference>
<dbReference type="Pfam" id="PF09697">
    <property type="entry name" value="Porph_ging"/>
    <property type="match status" value="1"/>
</dbReference>
<accession>A0ABU5ZWK3</accession>
<evidence type="ECO:0000256" key="1">
    <source>
        <dbReference type="SAM" id="SignalP"/>
    </source>
</evidence>
<reference evidence="2 3" key="1">
    <citation type="journal article" date="2013" name="Int. J. Syst. Evol. Microbiol.">
        <title>Aquimarina gracilis sp. nov., isolated from the gut microflora of a mussel, Mytilus coruscus, and emended description of Aquimarina spongiae.</title>
        <authorList>
            <person name="Park S.C."/>
            <person name="Choe H.N."/>
            <person name="Baik K.S."/>
            <person name="Seong C.N."/>
        </authorList>
    </citation>
    <scope>NUCLEOTIDE SEQUENCE [LARGE SCALE GENOMIC DNA]</scope>
    <source>
        <strain evidence="2 3">PSC32</strain>
    </source>
</reference>
<protein>
    <submittedName>
        <fullName evidence="2">GLPGLI family protein</fullName>
    </submittedName>
</protein>
<dbReference type="RefSeq" id="WP_324180258.1">
    <property type="nucleotide sequence ID" value="NZ_BAABAW010000024.1"/>
</dbReference>
<sequence length="264" mass="30680">MRKIGLLVIALFSLGANGQEFTVFYKEVRKANYHSLRSSEWEAEHNGGKEISDLIKDKAKTHEKELLMYEYTSILRVDSYKSIHYPLNEIVNDTINNSIEYGENGHTFISREVSQKSYTVTYMDLDSRTKVSTDRYSGKDYLISEKLEELDWKITNEKKTIGRYTCRKAIFVHLHDDSDLYANDHEHIDIIEVWFTEDIKSSHGPLGYWGLPGLILEIKAGSNYILFDKIVYDLGDFKIKPPMQGKKISREGFKNLPILEFMEN</sequence>
<dbReference type="Proteomes" id="UP001327027">
    <property type="component" value="Unassembled WGS sequence"/>
</dbReference>
<comment type="caution">
    <text evidence="2">The sequence shown here is derived from an EMBL/GenBank/DDBJ whole genome shotgun (WGS) entry which is preliminary data.</text>
</comment>
<name>A0ABU5ZWK3_9FLAO</name>
<keyword evidence="3" id="KW-1185">Reference proteome</keyword>
<evidence type="ECO:0000313" key="2">
    <source>
        <dbReference type="EMBL" id="MEB3346233.1"/>
    </source>
</evidence>
<organism evidence="2 3">
    <name type="scientific">Aquimarina gracilis</name>
    <dbReference type="NCBI Taxonomy" id="874422"/>
    <lineage>
        <taxon>Bacteria</taxon>
        <taxon>Pseudomonadati</taxon>
        <taxon>Bacteroidota</taxon>
        <taxon>Flavobacteriia</taxon>
        <taxon>Flavobacteriales</taxon>
        <taxon>Flavobacteriaceae</taxon>
        <taxon>Aquimarina</taxon>
    </lineage>
</organism>
<feature type="signal peptide" evidence="1">
    <location>
        <begin position="1"/>
        <end position="18"/>
    </location>
</feature>
<keyword evidence="1" id="KW-0732">Signal</keyword>
<dbReference type="InterPro" id="IPR005901">
    <property type="entry name" value="GLPGLI"/>
</dbReference>